<keyword evidence="1" id="KW-0813">Transport</keyword>
<name>A0ABV7D7J5_9PROT</name>
<keyword evidence="4" id="KW-1185">Reference proteome</keyword>
<dbReference type="EMBL" id="JBHRSL010000010">
    <property type="protein sequence ID" value="MFC3052978.1"/>
    <property type="molecule type" value="Genomic_DNA"/>
</dbReference>
<dbReference type="PANTHER" id="PTHR34982">
    <property type="entry name" value="YOP PROTEINS TRANSLOCATION PROTEIN L"/>
    <property type="match status" value="1"/>
</dbReference>
<dbReference type="InterPro" id="IPR051472">
    <property type="entry name" value="T3SS_Stator/FliH"/>
</dbReference>
<evidence type="ECO:0000256" key="2">
    <source>
        <dbReference type="ARBA" id="ARBA00022927"/>
    </source>
</evidence>
<protein>
    <submittedName>
        <fullName evidence="3">FliH/SctL family protein</fullName>
    </submittedName>
</protein>
<dbReference type="Proteomes" id="UP001595444">
    <property type="component" value="Unassembled WGS sequence"/>
</dbReference>
<evidence type="ECO:0000256" key="1">
    <source>
        <dbReference type="ARBA" id="ARBA00022448"/>
    </source>
</evidence>
<gene>
    <name evidence="3" type="ORF">ACFOKA_13765</name>
</gene>
<reference evidence="4" key="1">
    <citation type="journal article" date="2019" name="Int. J. Syst. Evol. Microbiol.">
        <title>The Global Catalogue of Microorganisms (GCM) 10K type strain sequencing project: providing services to taxonomists for standard genome sequencing and annotation.</title>
        <authorList>
            <consortium name="The Broad Institute Genomics Platform"/>
            <consortium name="The Broad Institute Genome Sequencing Center for Infectious Disease"/>
            <person name="Wu L."/>
            <person name="Ma J."/>
        </authorList>
    </citation>
    <scope>NUCLEOTIDE SEQUENCE [LARGE SCALE GENOMIC DNA]</scope>
    <source>
        <strain evidence="4">KCTC 62164</strain>
    </source>
</reference>
<dbReference type="RefSeq" id="WP_194213376.1">
    <property type="nucleotide sequence ID" value="NZ_CP061205.1"/>
</dbReference>
<dbReference type="PANTHER" id="PTHR34982:SF1">
    <property type="entry name" value="FLAGELLAR ASSEMBLY PROTEIN FLIH"/>
    <property type="match status" value="1"/>
</dbReference>
<proteinExistence type="predicted"/>
<comment type="caution">
    <text evidence="3">The sequence shown here is derived from an EMBL/GenBank/DDBJ whole genome shotgun (WGS) entry which is preliminary data.</text>
</comment>
<evidence type="ECO:0000313" key="4">
    <source>
        <dbReference type="Proteomes" id="UP001595444"/>
    </source>
</evidence>
<keyword evidence="2" id="KW-0653">Protein transport</keyword>
<organism evidence="3 4">
    <name type="scientific">Kordiimonas pumila</name>
    <dbReference type="NCBI Taxonomy" id="2161677"/>
    <lineage>
        <taxon>Bacteria</taxon>
        <taxon>Pseudomonadati</taxon>
        <taxon>Pseudomonadota</taxon>
        <taxon>Alphaproteobacteria</taxon>
        <taxon>Kordiimonadales</taxon>
        <taxon>Kordiimonadaceae</taxon>
        <taxon>Kordiimonas</taxon>
    </lineage>
</organism>
<sequence>MAQPVKFTFDQAFDGGAKSRYDVQLERLQKENVTAKEEMRNQGFVEGREKALAEIEAATQVAMETISQSAEALFAQHNQLREELKQDMVQLAYAIASKLSPALIRQHPLEEISALIEDCMTTAHREPRLVVRVAESMAEPISARIDAMKHTTGFSGDIVLIGETNLAQQDCRVEWPDGGSERSMADIQREIENAVQRFVIPDTAKTDEPIENDTELL</sequence>
<accession>A0ABV7D7J5</accession>
<evidence type="ECO:0000313" key="3">
    <source>
        <dbReference type="EMBL" id="MFC3052978.1"/>
    </source>
</evidence>